<name>A0A0D9QJN5_PLAFR</name>
<keyword evidence="3" id="KW-1185">Reference proteome</keyword>
<evidence type="ECO:0000256" key="1">
    <source>
        <dbReference type="SAM" id="MobiDB-lite"/>
    </source>
</evidence>
<dbReference type="GeneID" id="24268623"/>
<accession>A0A0D9QJN5</accession>
<dbReference type="EMBL" id="KQ001681">
    <property type="protein sequence ID" value="KJP87027.1"/>
    <property type="molecule type" value="Genomic_DNA"/>
</dbReference>
<dbReference type="OrthoDB" id="387253at2759"/>
<dbReference type="Proteomes" id="UP000054561">
    <property type="component" value="Unassembled WGS sequence"/>
</dbReference>
<dbReference type="AlphaFoldDB" id="A0A0D9QJN5"/>
<evidence type="ECO:0000313" key="2">
    <source>
        <dbReference type="EMBL" id="KJP87027.1"/>
    </source>
</evidence>
<feature type="region of interest" description="Disordered" evidence="1">
    <location>
        <begin position="1"/>
        <end position="34"/>
    </location>
</feature>
<reference evidence="2 3" key="1">
    <citation type="submission" date="2014-03" db="EMBL/GenBank/DDBJ databases">
        <title>The Genome Sequence of Plasmodium fragile nilgiri.</title>
        <authorList>
            <consortium name="The Broad Institute Genomics Platform"/>
            <consortium name="The Broad Institute Genome Sequencing Center for Infectious Disease"/>
            <person name="Neafsey D."/>
            <person name="Duraisingh M."/>
            <person name="Young S.K."/>
            <person name="Zeng Q."/>
            <person name="Gargeya S."/>
            <person name="Abouelleil A."/>
            <person name="Alvarado L."/>
            <person name="Chapman S.B."/>
            <person name="Gainer-Dewar J."/>
            <person name="Goldberg J."/>
            <person name="Griggs A."/>
            <person name="Gujja S."/>
            <person name="Hansen M."/>
            <person name="Howarth C."/>
            <person name="Imamovic A."/>
            <person name="Larimer J."/>
            <person name="Pearson M."/>
            <person name="Poon T.W."/>
            <person name="Priest M."/>
            <person name="Roberts A."/>
            <person name="Saif S."/>
            <person name="Shea T."/>
            <person name="Sykes S."/>
            <person name="Wortman J."/>
            <person name="Nusbaum C."/>
            <person name="Birren B."/>
        </authorList>
    </citation>
    <scope>NUCLEOTIDE SEQUENCE [LARGE SCALE GENOMIC DNA]</scope>
    <source>
        <strain evidence="3">nilgiri</strain>
    </source>
</reference>
<sequence>MTNRSGARQHGGTVSRMNHRAETSKTNRKGTGEGVSMENIKTLYHIFSSADGMHVDGGDNTKCSTHMHDLKGAVISEGAVVVSPRSDKNGSPQENVNVTKGTNKEKEFLHHFNYLSHFEEYSCSHTADVEKGRNKKDELPFEQGFEVALDWVALEPVDHLCDSHAKEGRDVEDEIFYNNSKRGGSHLKYHNVGGGKQDTSCSPIKGEKYEQVQGRRLYGGDAAQLRREANPREHTSTGEKNKNGFVSAPHETIYEAFASLATQMENKGTHFYKPFYMNSNVDKLLYLEAEKSKLERTEQPRGGAKITPLNWDRKCSTLTYLHSGSHKEGGEKSNGEQPLKTVLQPKCNVDNVEAEREQDPFLNFIHEEKSPDGIPFFEELSYREDFTSVIFDSHEAANRGVDKMDSLEGNITKKDLLRMDNFHTRDGSPIESENIFGGSTNLDAMKRGGGEGDPFSKELPIWQSSLLEGEIESNLFARDGDYFCGRETKGGTLHIGQVTKDEQICVGHEEVTGRDTHVEKPHQWGKSSRSVDLFQVHDGRTEGNMQSDSRIMNNSSVGRIQLNHELINLSDGSSSDMGWTRKGTTPPRGEASVGLLSLEEEYPNDCFYMMREEKKEGDKNALWGKYDFFDFEHLEEVGAPERGSPDWIGDISNGVTRCEVGTTKGDSHVGLLRAMRYQMHSKVEGGREKEVEDVLLTYHDHYLTEQRMMEEAAPKDDECSSFLDIIDEIVSISKDIICTNQTEDGFVEILQGGPDKGMDYSHIGGQFQMGLHLDVPVGEVVEPGHMSTQAAVCKDPPQDKIANDVYFHFEKLTESCGKREDSMHAAVDGADDGADDGASDENSHRLHVSAQQVAHLHWRNRSGETKDDTSEMQEQEDPQERPTCETTSIGADLPTMQLCEDLYRVLMCRNYLEALPVLEEHVWGGSEPMGGDR</sequence>
<proteinExistence type="predicted"/>
<feature type="region of interest" description="Disordered" evidence="1">
    <location>
        <begin position="850"/>
        <end position="888"/>
    </location>
</feature>
<dbReference type="RefSeq" id="XP_012336353.1">
    <property type="nucleotide sequence ID" value="XM_012480930.1"/>
</dbReference>
<gene>
    <name evidence="2" type="ORF">AK88_03309</name>
</gene>
<feature type="region of interest" description="Disordered" evidence="1">
    <location>
        <begin position="221"/>
        <end position="245"/>
    </location>
</feature>
<feature type="compositionally biased region" description="Basic and acidic residues" evidence="1">
    <location>
        <begin position="224"/>
        <end position="242"/>
    </location>
</feature>
<protein>
    <submittedName>
        <fullName evidence="2">Uncharacterized protein</fullName>
    </submittedName>
</protein>
<evidence type="ECO:0000313" key="3">
    <source>
        <dbReference type="Proteomes" id="UP000054561"/>
    </source>
</evidence>
<organism evidence="2 3">
    <name type="scientific">Plasmodium fragile</name>
    <dbReference type="NCBI Taxonomy" id="5857"/>
    <lineage>
        <taxon>Eukaryota</taxon>
        <taxon>Sar</taxon>
        <taxon>Alveolata</taxon>
        <taxon>Apicomplexa</taxon>
        <taxon>Aconoidasida</taxon>
        <taxon>Haemosporida</taxon>
        <taxon>Plasmodiidae</taxon>
        <taxon>Plasmodium</taxon>
        <taxon>Plasmodium (Plasmodium)</taxon>
    </lineage>
</organism>
<dbReference type="VEuPathDB" id="PlasmoDB:AK88_03309"/>